<name>A0A5B7JF16_PORTR</name>
<organism evidence="1 2">
    <name type="scientific">Portunus trituberculatus</name>
    <name type="common">Swimming crab</name>
    <name type="synonym">Neptunus trituberculatus</name>
    <dbReference type="NCBI Taxonomy" id="210409"/>
    <lineage>
        <taxon>Eukaryota</taxon>
        <taxon>Metazoa</taxon>
        <taxon>Ecdysozoa</taxon>
        <taxon>Arthropoda</taxon>
        <taxon>Crustacea</taxon>
        <taxon>Multicrustacea</taxon>
        <taxon>Malacostraca</taxon>
        <taxon>Eumalacostraca</taxon>
        <taxon>Eucarida</taxon>
        <taxon>Decapoda</taxon>
        <taxon>Pleocyemata</taxon>
        <taxon>Brachyura</taxon>
        <taxon>Eubrachyura</taxon>
        <taxon>Portunoidea</taxon>
        <taxon>Portunidae</taxon>
        <taxon>Portuninae</taxon>
        <taxon>Portunus</taxon>
    </lineage>
</organism>
<dbReference type="OrthoDB" id="6380096at2759"/>
<keyword evidence="2" id="KW-1185">Reference proteome</keyword>
<dbReference type="Proteomes" id="UP000324222">
    <property type="component" value="Unassembled WGS sequence"/>
</dbReference>
<proteinExistence type="predicted"/>
<comment type="caution">
    <text evidence="1">The sequence shown here is derived from an EMBL/GenBank/DDBJ whole genome shotgun (WGS) entry which is preliminary data.</text>
</comment>
<dbReference type="AlphaFoldDB" id="A0A5B7JF16"/>
<sequence>MWDTGCSCIVVAEVLPDADVSNCRSCQVAHYLGRVDTFPTVQCYIRCPYFEGWTDTIRAPIMFASVLIVNVPGVRTPKEPYPTFSYDELVSVPGFSSASAVTLPVQSFPKPSSASQDSLPTVTSSVSQDSLPPVTSFVSQDSLPLVTSSVCAVETRASTNRMKCLHPLHLPNLQPLSVTPKEFGHLQKTCDTLTITHTKAATGEIDQARNNSTFQFLYQDGLLYRKCLSSRHPEKVGKLCLVVPWKCRPIVLNNARKIL</sequence>
<accession>A0A5B7JF16</accession>
<gene>
    <name evidence="1" type="ORF">E2C01_086593</name>
</gene>
<protein>
    <submittedName>
        <fullName evidence="1">Uncharacterized protein</fullName>
    </submittedName>
</protein>
<dbReference type="EMBL" id="VSRR010088118">
    <property type="protein sequence ID" value="MPC91548.1"/>
    <property type="molecule type" value="Genomic_DNA"/>
</dbReference>
<evidence type="ECO:0000313" key="2">
    <source>
        <dbReference type="Proteomes" id="UP000324222"/>
    </source>
</evidence>
<evidence type="ECO:0000313" key="1">
    <source>
        <dbReference type="EMBL" id="MPC91548.1"/>
    </source>
</evidence>
<reference evidence="1 2" key="1">
    <citation type="submission" date="2019-05" db="EMBL/GenBank/DDBJ databases">
        <title>Another draft genome of Portunus trituberculatus and its Hox gene families provides insights of decapod evolution.</title>
        <authorList>
            <person name="Jeong J.-H."/>
            <person name="Song I."/>
            <person name="Kim S."/>
            <person name="Choi T."/>
            <person name="Kim D."/>
            <person name="Ryu S."/>
            <person name="Kim W."/>
        </authorList>
    </citation>
    <scope>NUCLEOTIDE SEQUENCE [LARGE SCALE GENOMIC DNA]</scope>
    <source>
        <tissue evidence="1">Muscle</tissue>
    </source>
</reference>